<dbReference type="PANTHER" id="PTHR18895:SF74">
    <property type="entry name" value="MTRF1L RELEASE FACTOR GLUTAMINE METHYLTRANSFERASE"/>
    <property type="match status" value="1"/>
</dbReference>
<dbReference type="Proteomes" id="UP001482520">
    <property type="component" value="Unassembled WGS sequence"/>
</dbReference>
<dbReference type="SUPFAM" id="SSF53335">
    <property type="entry name" value="S-adenosyl-L-methionine-dependent methyltransferases"/>
    <property type="match status" value="1"/>
</dbReference>
<accession>A0ABV1NYE7</accession>
<dbReference type="PROSITE" id="PS00092">
    <property type="entry name" value="N6_MTASE"/>
    <property type="match status" value="1"/>
</dbReference>
<dbReference type="InterPro" id="IPR050320">
    <property type="entry name" value="N5-glutamine_MTase"/>
</dbReference>
<evidence type="ECO:0000259" key="1">
    <source>
        <dbReference type="Pfam" id="PF05175"/>
    </source>
</evidence>
<evidence type="ECO:0000313" key="3">
    <source>
        <dbReference type="Proteomes" id="UP001482520"/>
    </source>
</evidence>
<protein>
    <submittedName>
        <fullName evidence="2">Class I SAM-dependent methyltransferase</fullName>
    </submittedName>
</protein>
<feature type="domain" description="Methyltransferase small" evidence="1">
    <location>
        <begin position="57"/>
        <end position="142"/>
    </location>
</feature>
<dbReference type="RefSeq" id="WP_349804506.1">
    <property type="nucleotide sequence ID" value="NZ_JBEGDP010000008.1"/>
</dbReference>
<dbReference type="InterPro" id="IPR002052">
    <property type="entry name" value="DNA_methylase_N6_adenine_CS"/>
</dbReference>
<dbReference type="GO" id="GO:0032259">
    <property type="term" value="P:methylation"/>
    <property type="evidence" value="ECO:0007669"/>
    <property type="project" value="UniProtKB-KW"/>
</dbReference>
<dbReference type="EMBL" id="JBEGDP010000008">
    <property type="protein sequence ID" value="MEQ7847507.1"/>
    <property type="molecule type" value="Genomic_DNA"/>
</dbReference>
<proteinExistence type="predicted"/>
<dbReference type="CDD" id="cd02440">
    <property type="entry name" value="AdoMet_MTases"/>
    <property type="match status" value="1"/>
</dbReference>
<name>A0ABV1NYE7_9ACTN</name>
<organism evidence="2 3">
    <name type="scientific">Nocardioides kribbensis</name>
    <dbReference type="NCBI Taxonomy" id="305517"/>
    <lineage>
        <taxon>Bacteria</taxon>
        <taxon>Bacillati</taxon>
        <taxon>Actinomycetota</taxon>
        <taxon>Actinomycetes</taxon>
        <taxon>Propionibacteriales</taxon>
        <taxon>Nocardioidaceae</taxon>
        <taxon>Nocardioides</taxon>
    </lineage>
</organism>
<comment type="caution">
    <text evidence="2">The sequence shown here is derived from an EMBL/GenBank/DDBJ whole genome shotgun (WGS) entry which is preliminary data.</text>
</comment>
<keyword evidence="3" id="KW-1185">Reference proteome</keyword>
<dbReference type="InterPro" id="IPR029063">
    <property type="entry name" value="SAM-dependent_MTases_sf"/>
</dbReference>
<keyword evidence="2" id="KW-0808">Transferase</keyword>
<dbReference type="PANTHER" id="PTHR18895">
    <property type="entry name" value="HEMK METHYLTRANSFERASE"/>
    <property type="match status" value="1"/>
</dbReference>
<gene>
    <name evidence="2" type="ORF">V6R90_09480</name>
</gene>
<keyword evidence="2" id="KW-0489">Methyltransferase</keyword>
<dbReference type="InterPro" id="IPR007848">
    <property type="entry name" value="Small_mtfrase_dom"/>
</dbReference>
<sequence>MTGPGADHGVRRAAFGPLVLTFDDRVLEPREWTLAQSQWAAELLSERDGTAAGLPGSEGAVLELCAGVGHIGLAAVAGSRRALVCVDANPVACAFARDNVADNATAERPAELTEVREGDLREAVADHERFALVIADPPYLPSADTGRFPADPLLAIDGGADGLDLAWTCLEVAERHLLPGGSVLLQLADTAQCDVVEAAWGTRHGLVPVDRRVVGRGALLRLDRA</sequence>
<dbReference type="Gene3D" id="3.40.50.150">
    <property type="entry name" value="Vaccinia Virus protein VP39"/>
    <property type="match status" value="1"/>
</dbReference>
<dbReference type="Pfam" id="PF05175">
    <property type="entry name" value="MTS"/>
    <property type="match status" value="1"/>
</dbReference>
<dbReference type="GO" id="GO:0008168">
    <property type="term" value="F:methyltransferase activity"/>
    <property type="evidence" value="ECO:0007669"/>
    <property type="project" value="UniProtKB-KW"/>
</dbReference>
<evidence type="ECO:0000313" key="2">
    <source>
        <dbReference type="EMBL" id="MEQ7847507.1"/>
    </source>
</evidence>
<reference evidence="2 3" key="1">
    <citation type="submission" date="2024-02" db="EMBL/GenBank/DDBJ databases">
        <title>Full genome sequence of Nocardioides kribbensis.</title>
        <authorList>
            <person name="Poletto B.L."/>
            <person name="Silva G."/>
            <person name="Galante D."/>
            <person name="Campos K.R."/>
            <person name="Santos M.B.N."/>
            <person name="Sacchi C.T."/>
        </authorList>
    </citation>
    <scope>NUCLEOTIDE SEQUENCE [LARGE SCALE GENOMIC DNA]</scope>
    <source>
        <strain evidence="2 3">O4R</strain>
    </source>
</reference>